<keyword evidence="2" id="KW-1185">Reference proteome</keyword>
<dbReference type="AlphaFoldDB" id="A0A9Q5DDT2"/>
<organism evidence="1 2">
    <name type="scientific">Chitinophaga solisilvae</name>
    <dbReference type="NCBI Taxonomy" id="1233460"/>
    <lineage>
        <taxon>Bacteria</taxon>
        <taxon>Pseudomonadati</taxon>
        <taxon>Bacteroidota</taxon>
        <taxon>Chitinophagia</taxon>
        <taxon>Chitinophagales</taxon>
        <taxon>Chitinophagaceae</taxon>
        <taxon>Chitinophaga</taxon>
    </lineage>
</organism>
<reference evidence="1" key="1">
    <citation type="submission" date="2020-05" db="EMBL/GenBank/DDBJ databases">
        <title>Chitinophaga laudate sp. nov., isolated from a tropical peat swamp.</title>
        <authorList>
            <person name="Goh C.B.S."/>
            <person name="Lee M.S."/>
            <person name="Parimannan S."/>
            <person name="Pasbakhsh P."/>
            <person name="Yule C.M."/>
            <person name="Rajandas H."/>
            <person name="Loke S."/>
            <person name="Croft L."/>
            <person name="Tan J.B.L."/>
        </authorList>
    </citation>
    <scope>NUCLEOTIDE SEQUENCE</scope>
    <source>
        <strain evidence="1">Mgbs1</strain>
    </source>
</reference>
<dbReference type="Proteomes" id="UP000281028">
    <property type="component" value="Unassembled WGS sequence"/>
</dbReference>
<name>A0A9Q5DDT2_9BACT</name>
<evidence type="ECO:0000313" key="1">
    <source>
        <dbReference type="EMBL" id="NSL91151.1"/>
    </source>
</evidence>
<gene>
    <name evidence="1" type="ORF">ECE50_030290</name>
</gene>
<comment type="caution">
    <text evidence="1">The sequence shown here is derived from an EMBL/GenBank/DDBJ whole genome shotgun (WGS) entry which is preliminary data.</text>
</comment>
<dbReference type="OrthoDB" id="1493029at2"/>
<evidence type="ECO:0000313" key="2">
    <source>
        <dbReference type="Proteomes" id="UP000281028"/>
    </source>
</evidence>
<sequence length="157" mass="18136">MLSLKAFIERERISVEKFINNRRQELSGVKTSDFLDRYAILITMEVEDKQLLLEHEKYKGFKKSTDLYYKHPEDTNIPVQAHYHVVNARSGKEIYAVNMDGTAHHRVNKGFQVPAKQAAELRSLGVKIPDNNLLESIQFPLNESEAHICHIYIILEG</sequence>
<protein>
    <submittedName>
        <fullName evidence="1">Uncharacterized protein</fullName>
    </submittedName>
</protein>
<proteinExistence type="predicted"/>
<dbReference type="EMBL" id="RIAR02000001">
    <property type="protein sequence ID" value="NSL91151.1"/>
    <property type="molecule type" value="Genomic_DNA"/>
</dbReference>
<accession>A0A9Q5DDT2</accession>